<organism evidence="1 2">
    <name type="scientific">Mycobacterium gordonae</name>
    <dbReference type="NCBI Taxonomy" id="1778"/>
    <lineage>
        <taxon>Bacteria</taxon>
        <taxon>Bacillati</taxon>
        <taxon>Actinomycetota</taxon>
        <taxon>Actinomycetes</taxon>
        <taxon>Mycobacteriales</taxon>
        <taxon>Mycobacteriaceae</taxon>
        <taxon>Mycobacterium</taxon>
    </lineage>
</organism>
<keyword evidence="2" id="KW-1185">Reference proteome</keyword>
<reference evidence="1 2" key="1">
    <citation type="submission" date="2016-01" db="EMBL/GenBank/DDBJ databases">
        <title>The new phylogeny of the genus Mycobacterium.</title>
        <authorList>
            <person name="Tarcisio F."/>
            <person name="Conor M."/>
            <person name="Antonella G."/>
            <person name="Elisabetta G."/>
            <person name="Giulia F.S."/>
            <person name="Sara T."/>
            <person name="Anna F."/>
            <person name="Clotilde B."/>
            <person name="Roberto B."/>
            <person name="Veronica D.S."/>
            <person name="Fabio R."/>
            <person name="Monica P."/>
            <person name="Olivier J."/>
            <person name="Enrico T."/>
            <person name="Nicola S."/>
        </authorList>
    </citation>
    <scope>NUCLEOTIDE SEQUENCE [LARGE SCALE GENOMIC DNA]</scope>
    <source>
        <strain evidence="1 2">DSM 44160</strain>
    </source>
</reference>
<dbReference type="InterPro" id="IPR055798">
    <property type="entry name" value="DUF7374"/>
</dbReference>
<accession>A0A1X1WPV1</accession>
<comment type="caution">
    <text evidence="1">The sequence shown here is derived from an EMBL/GenBank/DDBJ whole genome shotgun (WGS) entry which is preliminary data.</text>
</comment>
<name>A0A1X1WPV1_MYCGO</name>
<dbReference type="Proteomes" id="UP000193928">
    <property type="component" value="Unassembled WGS sequence"/>
</dbReference>
<dbReference type="EMBL" id="LQOY01000071">
    <property type="protein sequence ID" value="ORV88522.1"/>
    <property type="molecule type" value="Genomic_DNA"/>
</dbReference>
<evidence type="ECO:0000313" key="2">
    <source>
        <dbReference type="Proteomes" id="UP000193928"/>
    </source>
</evidence>
<dbReference type="Pfam" id="PF24089">
    <property type="entry name" value="DUF7374"/>
    <property type="match status" value="1"/>
</dbReference>
<gene>
    <name evidence="1" type="ORF">AWC08_22290</name>
</gene>
<evidence type="ECO:0000313" key="1">
    <source>
        <dbReference type="EMBL" id="ORV88522.1"/>
    </source>
</evidence>
<dbReference type="AlphaFoldDB" id="A0A1X1WPV1"/>
<proteinExistence type="predicted"/>
<sequence>MWTQPKPSPPPPSDRDQLIATIADTIWAELERQSEEGMGPYVDREMDMVDASGAGLDMNAVAAAVAAIFVDSEDDCSWCHSCTAIDGWKRPLTEDDPEAL</sequence>
<protein>
    <submittedName>
        <fullName evidence="1">Uncharacterized protein</fullName>
    </submittedName>
</protein>